<keyword evidence="3" id="KW-0694">RNA-binding</keyword>
<dbReference type="PROSITE" id="PS50302">
    <property type="entry name" value="PUM"/>
    <property type="match status" value="2"/>
</dbReference>
<evidence type="ECO:0000313" key="7">
    <source>
        <dbReference type="Proteomes" id="UP000796880"/>
    </source>
</evidence>
<keyword evidence="1" id="KW-0677">Repeat</keyword>
<dbReference type="PANTHER" id="PTHR13102">
    <property type="entry name" value="NUCLEOLAR PROTEIN 9"/>
    <property type="match status" value="1"/>
</dbReference>
<dbReference type="InterPro" id="IPR001313">
    <property type="entry name" value="Pumilio_RNA-bd_rpt"/>
</dbReference>
<feature type="repeat" description="Pumilio" evidence="4">
    <location>
        <begin position="364"/>
        <end position="401"/>
    </location>
</feature>
<dbReference type="SMART" id="SM00025">
    <property type="entry name" value="Pumilio"/>
    <property type="match status" value="6"/>
</dbReference>
<dbReference type="GO" id="GO:0030686">
    <property type="term" value="C:90S preribosome"/>
    <property type="evidence" value="ECO:0007669"/>
    <property type="project" value="TreeGrafter"/>
</dbReference>
<dbReference type="GO" id="GO:0030688">
    <property type="term" value="C:preribosome, small subunit precursor"/>
    <property type="evidence" value="ECO:0007669"/>
    <property type="project" value="TreeGrafter"/>
</dbReference>
<dbReference type="SUPFAM" id="SSF48371">
    <property type="entry name" value="ARM repeat"/>
    <property type="match status" value="2"/>
</dbReference>
<sequence length="661" mass="73638">MEVGKAREFVSVCQWQGSLVSVGSKALACKRPGTCDLVQDSLMGEEDKSYKRGRRKKSNYDANTNKRASGSRTDRSFKAPNPVKYETVSAPRKSVIRKQVDPETTKYFSEIANLFESNEVDLEERASLLESCDVDHLCSFLQSCTNDFPSIAMDRSGSHVAETAIRSLAKHLEDKEVYSVIEDTLTMLCKVIVENPVDVMCNCYGSHVLRSLLSLCKGIALDSSELRATKSSTVLAERLNFKASRSDRDASSHSHQGFPDLLKFLVSGILNCTKKDIKILRVDQYSSLVIQTALKLLAGCDEDLLQIIPILLGCNKEDIVEGNLIKSNLVQDIAHLVKETAFSHLMEVILEVAPEALYDELLKKVFRNSLFELSSHQCGNFVVQALISHARLQEQMELIWEELGPKFKDILEMGKPGVIAALIAASQRLHTHEQKCCQALSAAVCSAHDSPTCIVPRILFLDSYVYCEDKSNWIWPRGVKMHVIGSLILQEVFRYRSEFIRPYSTSIASMEADYVLETAKDSGGARVIEAFLSSDASVKLKRRLISKLRGHFGELSMHMSGSFTVEKCFTTSNVSLQEAIVAELLVVGSDLSKTKQGPHLMRKLDVDTFAARPDLWRSKQESKLTAYQDYSATFGSSESKSSKMAAFSLILTRRHPSPKKG</sequence>
<name>A0A8K0HHR0_9ROSA</name>
<dbReference type="GO" id="GO:0005730">
    <property type="term" value="C:nucleolus"/>
    <property type="evidence" value="ECO:0007669"/>
    <property type="project" value="TreeGrafter"/>
</dbReference>
<dbReference type="EMBL" id="VOIH02000003">
    <property type="protein sequence ID" value="KAF3451949.1"/>
    <property type="molecule type" value="Genomic_DNA"/>
</dbReference>
<dbReference type="Proteomes" id="UP000796880">
    <property type="component" value="Unassembled WGS sequence"/>
</dbReference>
<dbReference type="Pfam" id="PF22493">
    <property type="entry name" value="PUF_NOP9"/>
    <property type="match status" value="1"/>
</dbReference>
<evidence type="ECO:0000256" key="2">
    <source>
        <dbReference type="ARBA" id="ARBA00022845"/>
    </source>
</evidence>
<evidence type="ECO:0000313" key="6">
    <source>
        <dbReference type="EMBL" id="KAF3451949.1"/>
    </source>
</evidence>
<dbReference type="Gene3D" id="1.25.10.10">
    <property type="entry name" value="Leucine-rich Repeat Variant"/>
    <property type="match status" value="2"/>
</dbReference>
<accession>A0A8K0HHR0</accession>
<feature type="region of interest" description="Disordered" evidence="5">
    <location>
        <begin position="46"/>
        <end position="84"/>
    </location>
</feature>
<feature type="repeat" description="Pumilio" evidence="4">
    <location>
        <begin position="547"/>
        <end position="582"/>
    </location>
</feature>
<evidence type="ECO:0000256" key="1">
    <source>
        <dbReference type="ARBA" id="ARBA00022737"/>
    </source>
</evidence>
<dbReference type="GO" id="GO:0000480">
    <property type="term" value="P:endonucleolytic cleavage in 5'-ETS of tricistronic rRNA transcript (SSU-rRNA, 5.8S rRNA, LSU-rRNA)"/>
    <property type="evidence" value="ECO:0007669"/>
    <property type="project" value="TreeGrafter"/>
</dbReference>
<dbReference type="GO" id="GO:0006417">
    <property type="term" value="P:regulation of translation"/>
    <property type="evidence" value="ECO:0007669"/>
    <property type="project" value="UniProtKB-KW"/>
</dbReference>
<dbReference type="OrthoDB" id="392571at2759"/>
<dbReference type="InterPro" id="IPR040000">
    <property type="entry name" value="NOP9"/>
</dbReference>
<evidence type="ECO:0000256" key="3">
    <source>
        <dbReference type="ARBA" id="ARBA00022884"/>
    </source>
</evidence>
<dbReference type="AlphaFoldDB" id="A0A8K0HHR0"/>
<reference evidence="6" key="1">
    <citation type="submission" date="2020-03" db="EMBL/GenBank/DDBJ databases">
        <title>A high-quality chromosome-level genome assembly of a woody plant with both climbing and erect habits, Rhamnella rubrinervis.</title>
        <authorList>
            <person name="Lu Z."/>
            <person name="Yang Y."/>
            <person name="Zhu X."/>
            <person name="Sun Y."/>
        </authorList>
    </citation>
    <scope>NUCLEOTIDE SEQUENCE</scope>
    <source>
        <strain evidence="6">BYM</strain>
        <tissue evidence="6">Leaf</tissue>
    </source>
</reference>
<protein>
    <submittedName>
        <fullName evidence="6">Uncharacterized protein</fullName>
    </submittedName>
</protein>
<evidence type="ECO:0000256" key="4">
    <source>
        <dbReference type="PROSITE-ProRule" id="PRU00317"/>
    </source>
</evidence>
<dbReference type="GO" id="GO:0000472">
    <property type="term" value="P:endonucleolytic cleavage to generate mature 5'-end of SSU-rRNA from (SSU-rRNA, 5.8S rRNA, LSU-rRNA)"/>
    <property type="evidence" value="ECO:0007669"/>
    <property type="project" value="TreeGrafter"/>
</dbReference>
<comment type="caution">
    <text evidence="6">The sequence shown here is derived from an EMBL/GenBank/DDBJ whole genome shotgun (WGS) entry which is preliminary data.</text>
</comment>
<gene>
    <name evidence="6" type="ORF">FNV43_RR08045</name>
</gene>
<dbReference type="GO" id="GO:0000447">
    <property type="term" value="P:endonucleolytic cleavage in ITS1 to separate SSU-rRNA from 5.8S rRNA and LSU-rRNA from tricistronic rRNA transcript (SSU-rRNA, 5.8S rRNA, LSU-rRNA)"/>
    <property type="evidence" value="ECO:0007669"/>
    <property type="project" value="TreeGrafter"/>
</dbReference>
<keyword evidence="7" id="KW-1185">Reference proteome</keyword>
<organism evidence="6 7">
    <name type="scientific">Rhamnella rubrinervis</name>
    <dbReference type="NCBI Taxonomy" id="2594499"/>
    <lineage>
        <taxon>Eukaryota</taxon>
        <taxon>Viridiplantae</taxon>
        <taxon>Streptophyta</taxon>
        <taxon>Embryophyta</taxon>
        <taxon>Tracheophyta</taxon>
        <taxon>Spermatophyta</taxon>
        <taxon>Magnoliopsida</taxon>
        <taxon>eudicotyledons</taxon>
        <taxon>Gunneridae</taxon>
        <taxon>Pentapetalae</taxon>
        <taxon>rosids</taxon>
        <taxon>fabids</taxon>
        <taxon>Rosales</taxon>
        <taxon>Rhamnaceae</taxon>
        <taxon>rhamnoid group</taxon>
        <taxon>Rhamneae</taxon>
        <taxon>Rhamnella</taxon>
    </lineage>
</organism>
<dbReference type="GO" id="GO:0003723">
    <property type="term" value="F:RNA binding"/>
    <property type="evidence" value="ECO:0007669"/>
    <property type="project" value="UniProtKB-KW"/>
</dbReference>
<evidence type="ECO:0000256" key="5">
    <source>
        <dbReference type="SAM" id="MobiDB-lite"/>
    </source>
</evidence>
<proteinExistence type="predicted"/>
<dbReference type="InterPro" id="IPR016024">
    <property type="entry name" value="ARM-type_fold"/>
</dbReference>
<feature type="compositionally biased region" description="Polar residues" evidence="5">
    <location>
        <begin position="60"/>
        <end position="71"/>
    </location>
</feature>
<dbReference type="PANTHER" id="PTHR13102:SF0">
    <property type="entry name" value="NUCLEOLAR PROTEIN 9"/>
    <property type="match status" value="1"/>
</dbReference>
<keyword evidence="2" id="KW-0810">Translation regulation</keyword>
<dbReference type="GO" id="GO:0000056">
    <property type="term" value="P:ribosomal small subunit export from nucleus"/>
    <property type="evidence" value="ECO:0007669"/>
    <property type="project" value="TreeGrafter"/>
</dbReference>
<dbReference type="InterPro" id="IPR011989">
    <property type="entry name" value="ARM-like"/>
</dbReference>